<gene>
    <name evidence="1" type="ORF">FSC10_11990</name>
</gene>
<sequence>MTNKSGNVYIIHDYQSTSNDHWYPWLSRQVKKLGIDAKRIMLANPLEPKMQDWQQSLAVQIPQMDADTILVAHGLSCLSVLKFVEQHYLTHRKAIRGVVMVAGFDQPLVMWSELNDLVRSVKLDFKTLSKSYKYGVMYISNNDPHVPTAMSLSLAHRLLNTQIFEVLQAGHFEKTDGYADFPQLLEVIQRLYGLNELQNAAGL</sequence>
<dbReference type="InterPro" id="IPR010662">
    <property type="entry name" value="RBBP9/YdeN"/>
</dbReference>
<name>A0AAE2MV28_9GAMM</name>
<dbReference type="PANTHER" id="PTHR15394:SF3">
    <property type="entry name" value="SERINE HYDROLASE RBBP9"/>
    <property type="match status" value="1"/>
</dbReference>
<keyword evidence="1" id="KW-0378">Hydrolase</keyword>
<protein>
    <submittedName>
        <fullName evidence="1">Serine hydrolase family protein</fullName>
    </submittedName>
</protein>
<dbReference type="EMBL" id="CP044463">
    <property type="protein sequence ID" value="QIC68031.1"/>
    <property type="molecule type" value="Genomic_DNA"/>
</dbReference>
<proteinExistence type="predicted"/>
<dbReference type="AlphaFoldDB" id="A0AAE2MV28"/>
<dbReference type="SUPFAM" id="SSF53474">
    <property type="entry name" value="alpha/beta-Hydrolases"/>
    <property type="match status" value="1"/>
</dbReference>
<accession>A0AAE2MV28</accession>
<organism evidence="1 2">
    <name type="scientific">Acinetobacter schindleri</name>
    <dbReference type="NCBI Taxonomy" id="108981"/>
    <lineage>
        <taxon>Bacteria</taxon>
        <taxon>Pseudomonadati</taxon>
        <taxon>Pseudomonadota</taxon>
        <taxon>Gammaproteobacteria</taxon>
        <taxon>Moraxellales</taxon>
        <taxon>Moraxellaceae</taxon>
        <taxon>Acinetobacter</taxon>
    </lineage>
</organism>
<dbReference type="Proteomes" id="UP000503505">
    <property type="component" value="Chromosome"/>
</dbReference>
<evidence type="ECO:0000313" key="2">
    <source>
        <dbReference type="Proteomes" id="UP000503505"/>
    </source>
</evidence>
<evidence type="ECO:0000313" key="1">
    <source>
        <dbReference type="EMBL" id="QIC68031.1"/>
    </source>
</evidence>
<dbReference type="PANTHER" id="PTHR15394">
    <property type="entry name" value="SERINE HYDROLASE RBBP9"/>
    <property type="match status" value="1"/>
</dbReference>
<dbReference type="GO" id="GO:0016787">
    <property type="term" value="F:hydrolase activity"/>
    <property type="evidence" value="ECO:0007669"/>
    <property type="project" value="UniProtKB-KW"/>
</dbReference>
<dbReference type="RefSeq" id="WP_005221048.1">
    <property type="nucleotide sequence ID" value="NZ_CP030754.1"/>
</dbReference>
<dbReference type="Gene3D" id="3.40.50.1820">
    <property type="entry name" value="alpha/beta hydrolase"/>
    <property type="match status" value="1"/>
</dbReference>
<reference evidence="1 2" key="1">
    <citation type="submission" date="2019-09" db="EMBL/GenBank/DDBJ databases">
        <title>Non-baumannii Acinetobacter spp. carrying blaNDM-1 isolated in China.</title>
        <authorList>
            <person name="Cui C."/>
            <person name="Chen C."/>
            <person name="Sun J."/>
            <person name="Liu Y."/>
        </authorList>
    </citation>
    <scope>NUCLEOTIDE SEQUENCE [LARGE SCALE GENOMIC DNA]</scope>
    <source>
        <strain evidence="1 2">HZE23-1</strain>
    </source>
</reference>
<dbReference type="InterPro" id="IPR029058">
    <property type="entry name" value="AB_hydrolase_fold"/>
</dbReference>
<dbReference type="Pfam" id="PF06821">
    <property type="entry name" value="Ser_hydrolase"/>
    <property type="match status" value="1"/>
</dbReference>